<evidence type="ECO:0000256" key="1">
    <source>
        <dbReference type="SAM" id="MobiDB-lite"/>
    </source>
</evidence>
<proteinExistence type="predicted"/>
<name>A0ABW1LEA5_9ACTN</name>
<dbReference type="RefSeq" id="WP_379149794.1">
    <property type="nucleotide sequence ID" value="NZ_JBHSRJ010000001.1"/>
</dbReference>
<sequence>MTTLRIRIAIATLGDADLPQPYVCEDLDAVVRLDADVYVGCGVTTGRHQQAWWRKMREAGLETYHRHDDAPVSTRLPVLHPWTAGIRLGLTPATQVLGPRFSGRRLERCRSRGVTSIVAGEIGERAPAYHPDQVVVAHVGAVGIVVVPAPDVEVTLSGELGVPITDLHGEVPVFAADLDLRQGPLRGARGYAAAPDAAPWPPRPVDRDVRVAR</sequence>
<feature type="compositionally biased region" description="Basic and acidic residues" evidence="1">
    <location>
        <begin position="204"/>
        <end position="213"/>
    </location>
</feature>
<reference evidence="3" key="1">
    <citation type="journal article" date="2019" name="Int. J. Syst. Evol. Microbiol.">
        <title>The Global Catalogue of Microorganisms (GCM) 10K type strain sequencing project: providing services to taxonomists for standard genome sequencing and annotation.</title>
        <authorList>
            <consortium name="The Broad Institute Genomics Platform"/>
            <consortium name="The Broad Institute Genome Sequencing Center for Infectious Disease"/>
            <person name="Wu L."/>
            <person name="Ma J."/>
        </authorList>
    </citation>
    <scope>NUCLEOTIDE SEQUENCE [LARGE SCALE GENOMIC DNA]</scope>
    <source>
        <strain evidence="3">CCUG 54522</strain>
    </source>
</reference>
<keyword evidence="3" id="KW-1185">Reference proteome</keyword>
<protein>
    <submittedName>
        <fullName evidence="2">Uncharacterized protein</fullName>
    </submittedName>
</protein>
<comment type="caution">
    <text evidence="2">The sequence shown here is derived from an EMBL/GenBank/DDBJ whole genome shotgun (WGS) entry which is preliminary data.</text>
</comment>
<organism evidence="2 3">
    <name type="scientific">Nocardioides hankookensis</name>
    <dbReference type="NCBI Taxonomy" id="443157"/>
    <lineage>
        <taxon>Bacteria</taxon>
        <taxon>Bacillati</taxon>
        <taxon>Actinomycetota</taxon>
        <taxon>Actinomycetes</taxon>
        <taxon>Propionibacteriales</taxon>
        <taxon>Nocardioidaceae</taxon>
        <taxon>Nocardioides</taxon>
    </lineage>
</organism>
<feature type="region of interest" description="Disordered" evidence="1">
    <location>
        <begin position="191"/>
        <end position="213"/>
    </location>
</feature>
<dbReference type="Proteomes" id="UP001596135">
    <property type="component" value="Unassembled WGS sequence"/>
</dbReference>
<accession>A0ABW1LEA5</accession>
<dbReference type="EMBL" id="JBHSRJ010000001">
    <property type="protein sequence ID" value="MFC6041820.1"/>
    <property type="molecule type" value="Genomic_DNA"/>
</dbReference>
<gene>
    <name evidence="2" type="ORF">ACFPYL_01955</name>
</gene>
<evidence type="ECO:0000313" key="3">
    <source>
        <dbReference type="Proteomes" id="UP001596135"/>
    </source>
</evidence>
<evidence type="ECO:0000313" key="2">
    <source>
        <dbReference type="EMBL" id="MFC6041820.1"/>
    </source>
</evidence>